<name>A0A1L7ADL0_9PROT</name>
<reference evidence="1 2" key="1">
    <citation type="submission" date="2016-05" db="EMBL/GenBank/DDBJ databases">
        <title>Complete Genome and Methylome Analysis of Psychrotrophic Bacterial Isolates from Antarctic Lake Untersee.</title>
        <authorList>
            <person name="Fomenkov A."/>
            <person name="Akimov V.N."/>
            <person name="Vasilyeva L.V."/>
            <person name="Andersen D."/>
            <person name="Vincze T."/>
            <person name="Roberts R.J."/>
        </authorList>
    </citation>
    <scope>NUCLEOTIDE SEQUENCE [LARGE SCALE GENOMIC DNA]</scope>
    <source>
        <strain evidence="1 2">U14-5</strain>
    </source>
</reference>
<proteinExistence type="predicted"/>
<evidence type="ECO:0000313" key="1">
    <source>
        <dbReference type="EMBL" id="APT56887.1"/>
    </source>
</evidence>
<dbReference type="KEGG" id="rgi:RGI145_07000"/>
<sequence length="95" mass="10618">MEGFAMAGKRVLLKVSPQGQVTLRRGVREALGNPRHLECWMEQGVLMLRPALSATLDEAEAMFGKQGITRDVLAEALRIVRRRVGQMGFYSYVPT</sequence>
<evidence type="ECO:0000313" key="2">
    <source>
        <dbReference type="Proteomes" id="UP000185494"/>
    </source>
</evidence>
<dbReference type="STRING" id="257708.RGI145_07000"/>
<organism evidence="1 2">
    <name type="scientific">Roseomonas gilardii</name>
    <dbReference type="NCBI Taxonomy" id="257708"/>
    <lineage>
        <taxon>Bacteria</taxon>
        <taxon>Pseudomonadati</taxon>
        <taxon>Pseudomonadota</taxon>
        <taxon>Alphaproteobacteria</taxon>
        <taxon>Acetobacterales</taxon>
        <taxon>Roseomonadaceae</taxon>
        <taxon>Roseomonas</taxon>
    </lineage>
</organism>
<gene>
    <name evidence="1" type="ORF">RGI145_07000</name>
</gene>
<protein>
    <submittedName>
        <fullName evidence="1">Uncharacterized protein</fullName>
    </submittedName>
</protein>
<dbReference type="Proteomes" id="UP000185494">
    <property type="component" value="Chromosome 1"/>
</dbReference>
<dbReference type="EMBL" id="CP015583">
    <property type="protein sequence ID" value="APT56887.1"/>
    <property type="molecule type" value="Genomic_DNA"/>
</dbReference>
<dbReference type="AlphaFoldDB" id="A0A1L7ADL0"/>
<accession>A0A1L7ADL0</accession>